<protein>
    <recommendedName>
        <fullName evidence="2">diguanylate cyclase</fullName>
        <ecNumber evidence="2">2.7.7.65</ecNumber>
    </recommendedName>
</protein>
<dbReference type="KEGG" id="salh:HMF8227_02928"/>
<dbReference type="EC" id="2.7.7.65" evidence="2"/>
<gene>
    <name evidence="6" type="primary">dge1</name>
    <name evidence="6" type="ORF">HMF8227_02928</name>
</gene>
<dbReference type="FunFam" id="3.30.70.270:FF:000001">
    <property type="entry name" value="Diguanylate cyclase domain protein"/>
    <property type="match status" value="1"/>
</dbReference>
<dbReference type="RefSeq" id="WP_109340879.1">
    <property type="nucleotide sequence ID" value="NZ_CP029347.1"/>
</dbReference>
<dbReference type="GO" id="GO:1902201">
    <property type="term" value="P:negative regulation of bacterial-type flagellum-dependent cell motility"/>
    <property type="evidence" value="ECO:0007669"/>
    <property type="project" value="TreeGrafter"/>
</dbReference>
<dbReference type="CDD" id="cd01949">
    <property type="entry name" value="GGDEF"/>
    <property type="match status" value="1"/>
</dbReference>
<dbReference type="Proteomes" id="UP000245728">
    <property type="component" value="Chromosome"/>
</dbReference>
<feature type="domain" description="GGDEF" evidence="5">
    <location>
        <begin position="340"/>
        <end position="472"/>
    </location>
</feature>
<dbReference type="InterPro" id="IPR000160">
    <property type="entry name" value="GGDEF_dom"/>
</dbReference>
<keyword evidence="4" id="KW-1133">Transmembrane helix</keyword>
<dbReference type="PANTHER" id="PTHR45138">
    <property type="entry name" value="REGULATORY COMPONENTS OF SENSORY TRANSDUCTION SYSTEM"/>
    <property type="match status" value="1"/>
</dbReference>
<evidence type="ECO:0000313" key="7">
    <source>
        <dbReference type="Proteomes" id="UP000245728"/>
    </source>
</evidence>
<comment type="catalytic activity">
    <reaction evidence="3">
        <text>2 GTP = 3',3'-c-di-GMP + 2 diphosphate</text>
        <dbReference type="Rhea" id="RHEA:24898"/>
        <dbReference type="ChEBI" id="CHEBI:33019"/>
        <dbReference type="ChEBI" id="CHEBI:37565"/>
        <dbReference type="ChEBI" id="CHEBI:58805"/>
        <dbReference type="EC" id="2.7.7.65"/>
    </reaction>
</comment>
<evidence type="ECO:0000256" key="2">
    <source>
        <dbReference type="ARBA" id="ARBA00012528"/>
    </source>
</evidence>
<proteinExistence type="predicted"/>
<reference evidence="6 7" key="1">
    <citation type="submission" date="2018-05" db="EMBL/GenBank/DDBJ databases">
        <title>Salinimonas sp. HMF8227 Genome sequencing and assembly.</title>
        <authorList>
            <person name="Kang H."/>
            <person name="Kang J."/>
            <person name="Cha I."/>
            <person name="Kim H."/>
            <person name="Joh K."/>
        </authorList>
    </citation>
    <scope>NUCLEOTIDE SEQUENCE [LARGE SCALE GENOMIC DNA]</scope>
    <source>
        <strain evidence="6 7">HMF8227</strain>
    </source>
</reference>
<dbReference type="PROSITE" id="PS50887">
    <property type="entry name" value="GGDEF"/>
    <property type="match status" value="1"/>
</dbReference>
<dbReference type="InterPro" id="IPR043128">
    <property type="entry name" value="Rev_trsase/Diguanyl_cyclase"/>
</dbReference>
<dbReference type="NCBIfam" id="TIGR00254">
    <property type="entry name" value="GGDEF"/>
    <property type="match status" value="1"/>
</dbReference>
<dbReference type="Gene3D" id="3.30.70.270">
    <property type="match status" value="1"/>
</dbReference>
<dbReference type="AlphaFoldDB" id="A0A2S2E6U6"/>
<dbReference type="SMART" id="SM00267">
    <property type="entry name" value="GGDEF"/>
    <property type="match status" value="1"/>
</dbReference>
<dbReference type="InterPro" id="IPR029787">
    <property type="entry name" value="Nucleotide_cyclase"/>
</dbReference>
<accession>A0A2S2E6U6</accession>
<keyword evidence="7" id="KW-1185">Reference proteome</keyword>
<keyword evidence="6" id="KW-0808">Transferase</keyword>
<dbReference type="InterPro" id="IPR050469">
    <property type="entry name" value="Diguanylate_Cyclase"/>
</dbReference>
<dbReference type="GO" id="GO:0043709">
    <property type="term" value="P:cell adhesion involved in single-species biofilm formation"/>
    <property type="evidence" value="ECO:0007669"/>
    <property type="project" value="TreeGrafter"/>
</dbReference>
<evidence type="ECO:0000313" key="6">
    <source>
        <dbReference type="EMBL" id="AWL13376.1"/>
    </source>
</evidence>
<keyword evidence="6" id="KW-0548">Nucleotidyltransferase</keyword>
<dbReference type="GO" id="GO:0052621">
    <property type="term" value="F:diguanylate cyclase activity"/>
    <property type="evidence" value="ECO:0007669"/>
    <property type="project" value="UniProtKB-EC"/>
</dbReference>
<comment type="cofactor">
    <cofactor evidence="1">
        <name>Mg(2+)</name>
        <dbReference type="ChEBI" id="CHEBI:18420"/>
    </cofactor>
</comment>
<dbReference type="PANTHER" id="PTHR45138:SF9">
    <property type="entry name" value="DIGUANYLATE CYCLASE DGCM-RELATED"/>
    <property type="match status" value="1"/>
</dbReference>
<sequence>MRSISQFRRNFTLLFLLLSLIVSALAYFAISSMVGTQSRQQQKAIAPVFNLIDHKLLRPLHITHALSESNVFLPYLDSAKPDEAAIQRELQRLQTSLKVNVFIASDKAMRQYFANDEENRALTEQTTAWYFRFKESEADVQVVLGNQERLSLYLDYKEYNHKGEFVGVSGAALSLESFMQEFERYQQQYGYDFYFIDEQNNVLLTSDSGSQPKLAERTGLDQLTWYRQLSSAPLIKGVYSNLVDYKGKEHLVLELPLPQLKWRVFILLPFDEQARSSAVNLWRLGILIFLVVVVLCLVILFFTERYSSHYEKRLFTDGMTGIANRRYIERLTQDLIEQKIPVSLILVDIDHFKSVNDNYGHNAGDKVIKTLGGVLKDAMRDQDVAARWGGEEFVLLLPKTSYAQSMKVAERLRKQVAETEFNIADGQSVRVTASFGVTQADYYESLADLVHLADRALYSAKHKGRNRVEGHC</sequence>
<evidence type="ECO:0000256" key="1">
    <source>
        <dbReference type="ARBA" id="ARBA00001946"/>
    </source>
</evidence>
<evidence type="ECO:0000256" key="3">
    <source>
        <dbReference type="ARBA" id="ARBA00034247"/>
    </source>
</evidence>
<dbReference type="EMBL" id="CP029347">
    <property type="protein sequence ID" value="AWL13376.1"/>
    <property type="molecule type" value="Genomic_DNA"/>
</dbReference>
<dbReference type="Pfam" id="PF00990">
    <property type="entry name" value="GGDEF"/>
    <property type="match status" value="1"/>
</dbReference>
<keyword evidence="4" id="KW-0812">Transmembrane</keyword>
<dbReference type="GO" id="GO:0005886">
    <property type="term" value="C:plasma membrane"/>
    <property type="evidence" value="ECO:0007669"/>
    <property type="project" value="TreeGrafter"/>
</dbReference>
<name>A0A2S2E6U6_9ALTE</name>
<feature type="transmembrane region" description="Helical" evidence="4">
    <location>
        <begin position="281"/>
        <end position="303"/>
    </location>
</feature>
<evidence type="ECO:0000256" key="4">
    <source>
        <dbReference type="SAM" id="Phobius"/>
    </source>
</evidence>
<dbReference type="SUPFAM" id="SSF55073">
    <property type="entry name" value="Nucleotide cyclase"/>
    <property type="match status" value="1"/>
</dbReference>
<organism evidence="6 7">
    <name type="scientific">Saliniradius amylolyticus</name>
    <dbReference type="NCBI Taxonomy" id="2183582"/>
    <lineage>
        <taxon>Bacteria</taxon>
        <taxon>Pseudomonadati</taxon>
        <taxon>Pseudomonadota</taxon>
        <taxon>Gammaproteobacteria</taxon>
        <taxon>Alteromonadales</taxon>
        <taxon>Alteromonadaceae</taxon>
        <taxon>Saliniradius</taxon>
    </lineage>
</organism>
<dbReference type="OrthoDB" id="5496380at2"/>
<evidence type="ECO:0000259" key="5">
    <source>
        <dbReference type="PROSITE" id="PS50887"/>
    </source>
</evidence>
<keyword evidence="4" id="KW-0472">Membrane</keyword>